<protein>
    <submittedName>
        <fullName evidence="1">Uncharacterized protein</fullName>
    </submittedName>
</protein>
<dbReference type="RefSeq" id="WP_013035812.1">
    <property type="nucleotide sequence ID" value="NZ_CP024970.1"/>
</dbReference>
<evidence type="ECO:0000313" key="2">
    <source>
        <dbReference type="Proteomes" id="UP000662840"/>
    </source>
</evidence>
<gene>
    <name evidence="1" type="ORF">JGC47_14675</name>
</gene>
<accession>A0ABX7MFV5</accession>
<reference evidence="1 2" key="1">
    <citation type="submission" date="2020-12" db="EMBL/GenBank/DDBJ databases">
        <title>Genome sequence of Erwinia amylovora ATCC15580, a type strain.</title>
        <authorList>
            <person name="Kang I.-J."/>
            <person name="Roh E."/>
        </authorList>
    </citation>
    <scope>NUCLEOTIDE SEQUENCE [LARGE SCALE GENOMIC DNA]</scope>
    <source>
        <strain evidence="1 2">ATCC 15580</strain>
    </source>
</reference>
<dbReference type="EMBL" id="CP066796">
    <property type="protein sequence ID" value="QSI91309.1"/>
    <property type="molecule type" value="Genomic_DNA"/>
</dbReference>
<organism evidence="1 2">
    <name type="scientific">Erwinia amylovora</name>
    <name type="common">Fire blight bacteria</name>
    <dbReference type="NCBI Taxonomy" id="552"/>
    <lineage>
        <taxon>Bacteria</taxon>
        <taxon>Pseudomonadati</taxon>
        <taxon>Pseudomonadota</taxon>
        <taxon>Gammaproteobacteria</taxon>
        <taxon>Enterobacterales</taxon>
        <taxon>Erwiniaceae</taxon>
        <taxon>Erwinia</taxon>
    </lineage>
</organism>
<dbReference type="GeneID" id="97607252"/>
<name>A0ABX7MFV5_ERWAM</name>
<proteinExistence type="predicted"/>
<evidence type="ECO:0000313" key="1">
    <source>
        <dbReference type="EMBL" id="QSI91309.1"/>
    </source>
</evidence>
<keyword evidence="2" id="KW-1185">Reference proteome</keyword>
<dbReference type="Proteomes" id="UP000662840">
    <property type="component" value="Chromosome"/>
</dbReference>
<sequence>MESVVDGHSSCRSVCKNKNPAGAGFCLNSVKLTGKPPSVHGKRRGRSFILPFCLKNKNPAGAGFCLNSVKLTGKPPSVHGKRRGRSFVLTFCLKNKNPAEAGFCFK</sequence>